<dbReference type="Proteomes" id="UP001595075">
    <property type="component" value="Unassembled WGS sequence"/>
</dbReference>
<evidence type="ECO:0000256" key="1">
    <source>
        <dbReference type="SAM" id="Phobius"/>
    </source>
</evidence>
<dbReference type="EMBL" id="JAZHXI010000014">
    <property type="protein sequence ID" value="KAL2064212.1"/>
    <property type="molecule type" value="Genomic_DNA"/>
</dbReference>
<name>A0ABR4C3D1_9HELO</name>
<keyword evidence="1" id="KW-1133">Transmembrane helix</keyword>
<protein>
    <recommendedName>
        <fullName evidence="4">Secreted protein</fullName>
    </recommendedName>
</protein>
<keyword evidence="1" id="KW-0472">Membrane</keyword>
<evidence type="ECO:0000313" key="2">
    <source>
        <dbReference type="EMBL" id="KAL2064212.1"/>
    </source>
</evidence>
<feature type="transmembrane region" description="Helical" evidence="1">
    <location>
        <begin position="20"/>
        <end position="39"/>
    </location>
</feature>
<accession>A0ABR4C3D1</accession>
<evidence type="ECO:0000313" key="3">
    <source>
        <dbReference type="Proteomes" id="UP001595075"/>
    </source>
</evidence>
<keyword evidence="3" id="KW-1185">Reference proteome</keyword>
<sequence length="136" mass="15821">MRRFGRYQLVLKRLLRITLLMHFCAGTSFMIGLHGVSILSCTFERFQHISCSAGFGSRRFLTSFLHRLVVLIVYGSEPFQDEGVGSHWGFTHGLPSFAKLRLLRLWFYFGFGKKVVIFADEVLNWQDREWLIREGG</sequence>
<comment type="caution">
    <text evidence="2">The sequence shown here is derived from an EMBL/GenBank/DDBJ whole genome shotgun (WGS) entry which is preliminary data.</text>
</comment>
<reference evidence="2 3" key="1">
    <citation type="journal article" date="2024" name="Commun. Biol.">
        <title>Comparative genomic analysis of thermophilic fungi reveals convergent evolutionary adaptations and gene losses.</title>
        <authorList>
            <person name="Steindorff A.S."/>
            <person name="Aguilar-Pontes M.V."/>
            <person name="Robinson A.J."/>
            <person name="Andreopoulos B."/>
            <person name="LaButti K."/>
            <person name="Kuo A."/>
            <person name="Mondo S."/>
            <person name="Riley R."/>
            <person name="Otillar R."/>
            <person name="Haridas S."/>
            <person name="Lipzen A."/>
            <person name="Grimwood J."/>
            <person name="Schmutz J."/>
            <person name="Clum A."/>
            <person name="Reid I.D."/>
            <person name="Moisan M.C."/>
            <person name="Butler G."/>
            <person name="Nguyen T.T.M."/>
            <person name="Dewar K."/>
            <person name="Conant G."/>
            <person name="Drula E."/>
            <person name="Henrissat B."/>
            <person name="Hansel C."/>
            <person name="Singer S."/>
            <person name="Hutchinson M.I."/>
            <person name="de Vries R.P."/>
            <person name="Natvig D.O."/>
            <person name="Powell A.J."/>
            <person name="Tsang A."/>
            <person name="Grigoriev I.V."/>
        </authorList>
    </citation>
    <scope>NUCLEOTIDE SEQUENCE [LARGE SCALE GENOMIC DNA]</scope>
    <source>
        <strain evidence="2 3">CBS 494.80</strain>
    </source>
</reference>
<keyword evidence="1" id="KW-0812">Transmembrane</keyword>
<evidence type="ECO:0008006" key="4">
    <source>
        <dbReference type="Google" id="ProtNLM"/>
    </source>
</evidence>
<gene>
    <name evidence="2" type="ORF">VTL71DRAFT_4706</name>
</gene>
<proteinExistence type="predicted"/>
<organism evidence="2 3">
    <name type="scientific">Oculimacula yallundae</name>
    <dbReference type="NCBI Taxonomy" id="86028"/>
    <lineage>
        <taxon>Eukaryota</taxon>
        <taxon>Fungi</taxon>
        <taxon>Dikarya</taxon>
        <taxon>Ascomycota</taxon>
        <taxon>Pezizomycotina</taxon>
        <taxon>Leotiomycetes</taxon>
        <taxon>Helotiales</taxon>
        <taxon>Ploettnerulaceae</taxon>
        <taxon>Oculimacula</taxon>
    </lineage>
</organism>